<comment type="similarity">
    <text evidence="1 9 10">Belongs to the peptidase A8 family.</text>
</comment>
<evidence type="ECO:0000256" key="6">
    <source>
        <dbReference type="ARBA" id="ARBA00022801"/>
    </source>
</evidence>
<evidence type="ECO:0000256" key="8">
    <source>
        <dbReference type="ARBA" id="ARBA00023136"/>
    </source>
</evidence>
<feature type="transmembrane region" description="Helical" evidence="9">
    <location>
        <begin position="77"/>
        <end position="98"/>
    </location>
</feature>
<proteinExistence type="inferred from homology"/>
<sequence length="215" mass="23731">MHTVASTAETFRRAVPYFLLAVLVIGLDQASKWAVHTYMQPGGAGEIHVLGTWANLLYTTNPGMAFGAQLPTTYGKLLLTSFRLLAVVALSYYIALLVRRHVHTGFIACLSLILGGAVGNLLDSIFYGVLYHQRDEQTYQPLGWFHGHVIDMIYVPLYQGQLPAWLPFVGGQYTFGFPVFNLADSFIFIGVALILLLQGRFFKQEQAAEAETAVG</sequence>
<feature type="transmembrane region" description="Helical" evidence="9">
    <location>
        <begin position="175"/>
        <end position="197"/>
    </location>
</feature>
<comment type="function">
    <text evidence="9">This protein specifically catalyzes the removal of signal peptides from prolipoproteins.</text>
</comment>
<dbReference type="UniPathway" id="UPA00665"/>
<reference evidence="11 12" key="1">
    <citation type="submission" date="2020-04" db="EMBL/GenBank/DDBJ databases">
        <title>Hymenobacter polaris sp. nov., isolated from Arctic soil.</title>
        <authorList>
            <person name="Dahal R.H."/>
        </authorList>
    </citation>
    <scope>NUCLEOTIDE SEQUENCE [LARGE SCALE GENOMIC DNA]</scope>
    <source>
        <strain evidence="11 12">RP-2-7</strain>
    </source>
</reference>
<evidence type="ECO:0000256" key="4">
    <source>
        <dbReference type="ARBA" id="ARBA00022692"/>
    </source>
</evidence>
<comment type="catalytic activity">
    <reaction evidence="9">
        <text>Release of signal peptides from bacterial membrane prolipoproteins. Hydrolyzes -Xaa-Yaa-Zaa-|-(S,diacylglyceryl)Cys-, in which Xaa is hydrophobic (preferably Leu), and Yaa (Ala or Ser) and Zaa (Gly or Ala) have small, neutral side chains.</text>
        <dbReference type="EC" id="3.4.23.36"/>
    </reaction>
</comment>
<dbReference type="RefSeq" id="WP_169532608.1">
    <property type="nucleotide sequence ID" value="NZ_JABBGH010000003.1"/>
</dbReference>
<comment type="caution">
    <text evidence="11">The sequence shown here is derived from an EMBL/GenBank/DDBJ whole genome shotgun (WGS) entry which is preliminary data.</text>
</comment>
<dbReference type="Pfam" id="PF01252">
    <property type="entry name" value="Peptidase_A8"/>
    <property type="match status" value="1"/>
</dbReference>
<keyword evidence="2 9" id="KW-1003">Cell membrane</keyword>
<evidence type="ECO:0000256" key="5">
    <source>
        <dbReference type="ARBA" id="ARBA00022750"/>
    </source>
</evidence>
<evidence type="ECO:0000313" key="12">
    <source>
        <dbReference type="Proteomes" id="UP000559626"/>
    </source>
</evidence>
<dbReference type="GO" id="GO:0004190">
    <property type="term" value="F:aspartic-type endopeptidase activity"/>
    <property type="evidence" value="ECO:0007669"/>
    <property type="project" value="UniProtKB-UniRule"/>
</dbReference>
<feature type="transmembrane region" description="Helical" evidence="9">
    <location>
        <begin position="105"/>
        <end position="130"/>
    </location>
</feature>
<evidence type="ECO:0000313" key="11">
    <source>
        <dbReference type="EMBL" id="NML66901.1"/>
    </source>
</evidence>
<keyword evidence="7 9" id="KW-1133">Transmembrane helix</keyword>
<keyword evidence="11" id="KW-0449">Lipoprotein</keyword>
<evidence type="ECO:0000256" key="2">
    <source>
        <dbReference type="ARBA" id="ARBA00022475"/>
    </source>
</evidence>
<dbReference type="Proteomes" id="UP000559626">
    <property type="component" value="Unassembled WGS sequence"/>
</dbReference>
<organism evidence="11 12">
    <name type="scientific">Hymenobacter polaris</name>
    <dbReference type="NCBI Taxonomy" id="2682546"/>
    <lineage>
        <taxon>Bacteria</taxon>
        <taxon>Pseudomonadati</taxon>
        <taxon>Bacteroidota</taxon>
        <taxon>Cytophagia</taxon>
        <taxon>Cytophagales</taxon>
        <taxon>Hymenobacteraceae</taxon>
        <taxon>Hymenobacter</taxon>
    </lineage>
</organism>
<keyword evidence="8 9" id="KW-0472">Membrane</keyword>
<keyword evidence="12" id="KW-1185">Reference proteome</keyword>
<protein>
    <recommendedName>
        <fullName evidence="9">Lipoprotein signal peptidase</fullName>
        <ecNumber evidence="9">3.4.23.36</ecNumber>
    </recommendedName>
    <alternativeName>
        <fullName evidence="9">Prolipoprotein signal peptidase</fullName>
    </alternativeName>
    <alternativeName>
        <fullName evidence="9">Signal peptidase II</fullName>
        <shortName evidence="9">SPase II</shortName>
    </alternativeName>
</protein>
<dbReference type="PRINTS" id="PR00781">
    <property type="entry name" value="LIPOSIGPTASE"/>
</dbReference>
<keyword evidence="3 9" id="KW-0645">Protease</keyword>
<feature type="active site" evidence="9">
    <location>
        <position position="184"/>
    </location>
</feature>
<dbReference type="GO" id="GO:0005886">
    <property type="term" value="C:plasma membrane"/>
    <property type="evidence" value="ECO:0007669"/>
    <property type="project" value="UniProtKB-SubCell"/>
</dbReference>
<comment type="subcellular location">
    <subcellularLocation>
        <location evidence="9">Cell membrane</location>
        <topology evidence="9">Multi-pass membrane protein</topology>
    </subcellularLocation>
</comment>
<dbReference type="NCBIfam" id="NF011369">
    <property type="entry name" value="PRK14788.1"/>
    <property type="match status" value="1"/>
</dbReference>
<accession>A0A7Y0FNS8</accession>
<dbReference type="AlphaFoldDB" id="A0A7Y0FNS8"/>
<dbReference type="GO" id="GO:0006508">
    <property type="term" value="P:proteolysis"/>
    <property type="evidence" value="ECO:0007669"/>
    <property type="project" value="UniProtKB-KW"/>
</dbReference>
<feature type="active site" evidence="9">
    <location>
        <position position="151"/>
    </location>
</feature>
<dbReference type="HAMAP" id="MF_00161">
    <property type="entry name" value="LspA"/>
    <property type="match status" value="1"/>
</dbReference>
<evidence type="ECO:0000256" key="9">
    <source>
        <dbReference type="HAMAP-Rule" id="MF_00161"/>
    </source>
</evidence>
<dbReference type="InterPro" id="IPR001872">
    <property type="entry name" value="Peptidase_A8"/>
</dbReference>
<name>A0A7Y0FNS8_9BACT</name>
<dbReference type="PANTHER" id="PTHR33695">
    <property type="entry name" value="LIPOPROTEIN SIGNAL PEPTIDASE"/>
    <property type="match status" value="1"/>
</dbReference>
<keyword evidence="4 9" id="KW-0812">Transmembrane</keyword>
<dbReference type="PANTHER" id="PTHR33695:SF1">
    <property type="entry name" value="LIPOPROTEIN SIGNAL PEPTIDASE"/>
    <property type="match status" value="1"/>
</dbReference>
<dbReference type="EC" id="3.4.23.36" evidence="9"/>
<comment type="pathway">
    <text evidence="9">Protein modification; lipoprotein biosynthesis (signal peptide cleavage).</text>
</comment>
<evidence type="ECO:0000256" key="7">
    <source>
        <dbReference type="ARBA" id="ARBA00022989"/>
    </source>
</evidence>
<dbReference type="EMBL" id="JABBGH010000003">
    <property type="protein sequence ID" value="NML66901.1"/>
    <property type="molecule type" value="Genomic_DNA"/>
</dbReference>
<evidence type="ECO:0000256" key="10">
    <source>
        <dbReference type="RuleBase" id="RU004181"/>
    </source>
</evidence>
<evidence type="ECO:0000256" key="3">
    <source>
        <dbReference type="ARBA" id="ARBA00022670"/>
    </source>
</evidence>
<keyword evidence="6 9" id="KW-0378">Hydrolase</keyword>
<keyword evidence="5 9" id="KW-0064">Aspartyl protease</keyword>
<gene>
    <name evidence="9" type="primary">lspA</name>
    <name evidence="11" type="ORF">HHL22_16975</name>
</gene>
<evidence type="ECO:0000256" key="1">
    <source>
        <dbReference type="ARBA" id="ARBA00006139"/>
    </source>
</evidence>
<comment type="caution">
    <text evidence="9">Lacks conserved residue(s) required for the propagation of feature annotation.</text>
</comment>